<dbReference type="GO" id="GO:0090263">
    <property type="term" value="P:positive regulation of canonical Wnt signaling pathway"/>
    <property type="evidence" value="ECO:0007669"/>
    <property type="project" value="TreeGrafter"/>
</dbReference>
<keyword evidence="5" id="KW-0472">Membrane</keyword>
<evidence type="ECO:0000256" key="6">
    <source>
        <dbReference type="ARBA" id="ARBA00023157"/>
    </source>
</evidence>
<dbReference type="InterPro" id="IPR045860">
    <property type="entry name" value="Snake_toxin-like_sf"/>
</dbReference>
<proteinExistence type="predicted"/>
<dbReference type="Pfam" id="PF16975">
    <property type="entry name" value="UPAR_LY6_2"/>
    <property type="match status" value="1"/>
</dbReference>
<evidence type="ECO:0000313" key="10">
    <source>
        <dbReference type="Proteomes" id="UP000694563"/>
    </source>
</evidence>
<sequence length="224" mass="24285">MKFLFCITAVTCQRCRVRGCCSWVISCSLKAKRKEAMKSSGFTSHSQTGSGEQGEGVVGREGELVTLGAVEIQFWNVTCSPFATPYPRGFKCFTCEKASDNYECNRWAPDVYCPRGTRYCLSQHMMKASGESVSVTKRCVALEECLSTGCTYIKHEEYKVCTSCCEGSICNLPLPRNASDAVFSTLSPLSATPPLSPPLGTPLAIGLALLAQRWLIATATATGQ</sequence>
<dbReference type="GO" id="GO:0098552">
    <property type="term" value="C:side of membrane"/>
    <property type="evidence" value="ECO:0007669"/>
    <property type="project" value="UniProtKB-KW"/>
</dbReference>
<evidence type="ECO:0000256" key="1">
    <source>
        <dbReference type="ARBA" id="ARBA00004609"/>
    </source>
</evidence>
<comment type="subcellular location">
    <subcellularLocation>
        <location evidence="1">Cell membrane</location>
        <topology evidence="1">Lipid-anchor</topology>
        <topology evidence="1">GPI-anchor</topology>
    </subcellularLocation>
</comment>
<accession>A0A8C3TZ83</accession>
<dbReference type="CDD" id="cd23625">
    <property type="entry name" value="TFP_LU_ECD_LYPD6"/>
    <property type="match status" value="1"/>
</dbReference>
<reference evidence="9" key="1">
    <citation type="submission" date="2020-10" db="EMBL/GenBank/DDBJ databases">
        <title>Catharus ustulatus (Swainson's thrush) genome, bCatUst1, primary haplotype v2.</title>
        <authorList>
            <person name="Delmore K."/>
            <person name="Vafadar M."/>
            <person name="Formenti G."/>
            <person name="Chow W."/>
            <person name="Pelan S."/>
            <person name="Howe K."/>
            <person name="Rhie A."/>
            <person name="Mountcastle J."/>
            <person name="Haase B."/>
            <person name="Fedrigo O."/>
            <person name="Jarvis E.D."/>
        </authorList>
    </citation>
    <scope>NUCLEOTIDE SEQUENCE [LARGE SCALE GENOMIC DNA]</scope>
</reference>
<dbReference type="GO" id="GO:0030154">
    <property type="term" value="P:cell differentiation"/>
    <property type="evidence" value="ECO:0007669"/>
    <property type="project" value="UniProtKB-ARBA"/>
</dbReference>
<evidence type="ECO:0000256" key="8">
    <source>
        <dbReference type="ARBA" id="ARBA00023288"/>
    </source>
</evidence>
<dbReference type="GO" id="GO:0005886">
    <property type="term" value="C:plasma membrane"/>
    <property type="evidence" value="ECO:0007669"/>
    <property type="project" value="UniProtKB-SubCell"/>
</dbReference>
<dbReference type="FunFam" id="2.10.60.10:FF:000004">
    <property type="entry name" value="Ly6/PLAUR domain-containing protein 6"/>
    <property type="match status" value="1"/>
</dbReference>
<reference evidence="9" key="3">
    <citation type="submission" date="2025-09" db="UniProtKB">
        <authorList>
            <consortium name="Ensembl"/>
        </authorList>
    </citation>
    <scope>IDENTIFICATION</scope>
</reference>
<keyword evidence="6" id="KW-1015">Disulfide bond</keyword>
<dbReference type="SUPFAM" id="SSF57302">
    <property type="entry name" value="Snake toxin-like"/>
    <property type="match status" value="1"/>
</dbReference>
<evidence type="ECO:0000256" key="2">
    <source>
        <dbReference type="ARBA" id="ARBA00022475"/>
    </source>
</evidence>
<dbReference type="Ensembl" id="ENSCUST00005006733.1">
    <property type="protein sequence ID" value="ENSCUSP00005006489.1"/>
    <property type="gene ID" value="ENSCUSG00005004063.1"/>
</dbReference>
<keyword evidence="4" id="KW-0732">Signal</keyword>
<dbReference type="Gene3D" id="2.10.60.10">
    <property type="entry name" value="CD59"/>
    <property type="match status" value="1"/>
</dbReference>
<keyword evidence="10" id="KW-1185">Reference proteome</keyword>
<dbReference type="InterPro" id="IPR039457">
    <property type="entry name" value="LYPD6-like"/>
</dbReference>
<gene>
    <name evidence="9" type="primary">LYPD6</name>
</gene>
<dbReference type="PANTHER" id="PTHR31171">
    <property type="entry name" value="LY6/PLAUR DOMAIN-CONTAINING PROTEIN 6"/>
    <property type="match status" value="1"/>
</dbReference>
<dbReference type="PANTHER" id="PTHR31171:SF0">
    <property type="entry name" value="LY6_PLAUR DOMAIN-CONTAINING PROTEIN 6"/>
    <property type="match status" value="1"/>
</dbReference>
<evidence type="ECO:0000313" key="9">
    <source>
        <dbReference type="Ensembl" id="ENSCUSP00005006489.1"/>
    </source>
</evidence>
<keyword evidence="3" id="KW-0336">GPI-anchor</keyword>
<protein>
    <submittedName>
        <fullName evidence="9">LY6/PLAUR domain containing 6</fullName>
    </submittedName>
</protein>
<dbReference type="AlphaFoldDB" id="A0A8C3TZ83"/>
<name>A0A8C3TZ83_CATUS</name>
<reference evidence="9" key="2">
    <citation type="submission" date="2025-08" db="UniProtKB">
        <authorList>
            <consortium name="Ensembl"/>
        </authorList>
    </citation>
    <scope>IDENTIFICATION</scope>
</reference>
<keyword evidence="7" id="KW-0325">Glycoprotein</keyword>
<dbReference type="GO" id="GO:0030550">
    <property type="term" value="F:acetylcholine receptor inhibitor activity"/>
    <property type="evidence" value="ECO:0007669"/>
    <property type="project" value="TreeGrafter"/>
</dbReference>
<dbReference type="Proteomes" id="UP000694563">
    <property type="component" value="Chromosome 7"/>
</dbReference>
<evidence type="ECO:0000256" key="3">
    <source>
        <dbReference type="ARBA" id="ARBA00022622"/>
    </source>
</evidence>
<keyword evidence="2" id="KW-1003">Cell membrane</keyword>
<evidence type="ECO:0000256" key="7">
    <source>
        <dbReference type="ARBA" id="ARBA00023180"/>
    </source>
</evidence>
<keyword evidence="8" id="KW-0449">Lipoprotein</keyword>
<evidence type="ECO:0000256" key="4">
    <source>
        <dbReference type="ARBA" id="ARBA00022729"/>
    </source>
</evidence>
<organism evidence="9 10">
    <name type="scientific">Catharus ustulatus</name>
    <name type="common">Russet-backed thrush</name>
    <name type="synonym">Hylocichla ustulatus</name>
    <dbReference type="NCBI Taxonomy" id="91951"/>
    <lineage>
        <taxon>Eukaryota</taxon>
        <taxon>Metazoa</taxon>
        <taxon>Chordata</taxon>
        <taxon>Craniata</taxon>
        <taxon>Vertebrata</taxon>
        <taxon>Euteleostomi</taxon>
        <taxon>Archelosauria</taxon>
        <taxon>Archosauria</taxon>
        <taxon>Dinosauria</taxon>
        <taxon>Saurischia</taxon>
        <taxon>Theropoda</taxon>
        <taxon>Coelurosauria</taxon>
        <taxon>Aves</taxon>
        <taxon>Neognathae</taxon>
        <taxon>Neoaves</taxon>
        <taxon>Telluraves</taxon>
        <taxon>Australaves</taxon>
        <taxon>Passeriformes</taxon>
        <taxon>Turdidae</taxon>
        <taxon>Catharus</taxon>
    </lineage>
</organism>
<evidence type="ECO:0000256" key="5">
    <source>
        <dbReference type="ARBA" id="ARBA00023136"/>
    </source>
</evidence>